<dbReference type="Proteomes" id="UP000078240">
    <property type="component" value="Unassembled WGS sequence"/>
</dbReference>
<evidence type="ECO:0000313" key="1">
    <source>
        <dbReference type="EMBL" id="OAQ57437.1"/>
    </source>
</evidence>
<organism evidence="1 2">
    <name type="scientific">Purpureocillium lilacinum</name>
    <name type="common">Paecilomyces lilacinus</name>
    <dbReference type="NCBI Taxonomy" id="33203"/>
    <lineage>
        <taxon>Eukaryota</taxon>
        <taxon>Fungi</taxon>
        <taxon>Dikarya</taxon>
        <taxon>Ascomycota</taxon>
        <taxon>Pezizomycotina</taxon>
        <taxon>Sordariomycetes</taxon>
        <taxon>Hypocreomycetidae</taxon>
        <taxon>Hypocreales</taxon>
        <taxon>Ophiocordycipitaceae</taxon>
        <taxon>Purpureocillium</taxon>
    </lineage>
</organism>
<comment type="caution">
    <text evidence="1">The sequence shown here is derived from an EMBL/GenBank/DDBJ whole genome shotgun (WGS) entry which is preliminary data.</text>
</comment>
<proteinExistence type="predicted"/>
<protein>
    <submittedName>
        <fullName evidence="1">Uncharacterized protein</fullName>
    </submittedName>
</protein>
<dbReference type="EMBL" id="LSBH01000100">
    <property type="protein sequence ID" value="OAQ57437.1"/>
    <property type="molecule type" value="Genomic_DNA"/>
</dbReference>
<gene>
    <name evidence="1" type="ORF">VFPBJ_11749</name>
</gene>
<accession>A0A179EW75</accession>
<evidence type="ECO:0000313" key="2">
    <source>
        <dbReference type="Proteomes" id="UP000078240"/>
    </source>
</evidence>
<sequence length="132" mass="14757">MVPSFERFGRTLSSFLLCNRVGSFATRGCGVERDSVLSSLGSNEQSEYQPWAMILLYGRSPEWDESTGTTFRNLASEGALMWSIWVMRSLQTWFSHPFSPPPELWCRLVSGTGCESTNRISSRGCTSEGMPV</sequence>
<dbReference type="AlphaFoldDB" id="A0A179EW75"/>
<reference evidence="1 2" key="1">
    <citation type="submission" date="2016-01" db="EMBL/GenBank/DDBJ databases">
        <title>Biosynthesis of antibiotic leucinostatins and their inhibition on Phytophthora in bio-control Purpureocillium lilacinum.</title>
        <authorList>
            <person name="Wang G."/>
            <person name="Liu Z."/>
            <person name="Lin R."/>
            <person name="Li E."/>
            <person name="Mao Z."/>
            <person name="Ling J."/>
            <person name="Yin W."/>
            <person name="Xie B."/>
        </authorList>
    </citation>
    <scope>NUCLEOTIDE SEQUENCE [LARGE SCALE GENOMIC DNA]</scope>
    <source>
        <strain evidence="1">PLBJ-1</strain>
    </source>
</reference>
<name>A0A179EW75_PURLI</name>